<keyword evidence="3" id="KW-1185">Reference proteome</keyword>
<evidence type="ECO:0000313" key="3">
    <source>
        <dbReference type="Proteomes" id="UP001558534"/>
    </source>
</evidence>
<name>A0ABV3VV36_9BACI</name>
<dbReference type="Proteomes" id="UP001558534">
    <property type="component" value="Unassembled WGS sequence"/>
</dbReference>
<dbReference type="RefSeq" id="WP_368635699.1">
    <property type="nucleotide sequence ID" value="NZ_JBFRHK010000003.1"/>
</dbReference>
<dbReference type="CDD" id="cd07750">
    <property type="entry name" value="PolyPPase_VTC_like"/>
    <property type="match status" value="1"/>
</dbReference>
<reference evidence="2 3" key="1">
    <citation type="submission" date="2024-07" db="EMBL/GenBank/DDBJ databases">
        <title>Characterization of a bacterium isolated from hydrolysated instant sea cucumber by whole-genome sequencing and metabolomics.</title>
        <authorList>
            <person name="Luo X."/>
            <person name="Zhang Z."/>
            <person name="Zheng Z."/>
            <person name="Zhang W."/>
            <person name="Ming T."/>
            <person name="Jiao L."/>
            <person name="Su X."/>
            <person name="Kong F."/>
            <person name="Xu J."/>
        </authorList>
    </citation>
    <scope>NUCLEOTIDE SEQUENCE [LARGE SCALE GENOMIC DNA]</scope>
    <source>
        <strain evidence="2 3">XL-2024</strain>
    </source>
</reference>
<dbReference type="Pfam" id="PF09359">
    <property type="entry name" value="VTC"/>
    <property type="match status" value="1"/>
</dbReference>
<dbReference type="InterPro" id="IPR018966">
    <property type="entry name" value="VTC_domain"/>
</dbReference>
<dbReference type="Gene3D" id="3.20.100.30">
    <property type="entry name" value="VTC, catalytic tunnel domain"/>
    <property type="match status" value="1"/>
</dbReference>
<organism evidence="2 3">
    <name type="scientific">Lysinibacillus xylanilyticus</name>
    <dbReference type="NCBI Taxonomy" id="582475"/>
    <lineage>
        <taxon>Bacteria</taxon>
        <taxon>Bacillati</taxon>
        <taxon>Bacillota</taxon>
        <taxon>Bacilli</taxon>
        <taxon>Bacillales</taxon>
        <taxon>Bacillaceae</taxon>
        <taxon>Lysinibacillus</taxon>
    </lineage>
</organism>
<comment type="caution">
    <text evidence="2">The sequence shown here is derived from an EMBL/GenBank/DDBJ whole genome shotgun (WGS) entry which is preliminary data.</text>
</comment>
<protein>
    <submittedName>
        <fullName evidence="2">Polyphosphate polymerase domain-containing protein</fullName>
    </submittedName>
</protein>
<accession>A0ABV3VV36</accession>
<evidence type="ECO:0000259" key="1">
    <source>
        <dbReference type="Pfam" id="PF09359"/>
    </source>
</evidence>
<sequence length="236" mass="28210">MEIDNKNFRHELKYYLTYFEMIALRKKVSSFLSLDKNATSPEGYNIRSLYFDGIHNHSIFDKNDGIFGREKYRIRIYNENDAIIKLERKSKYGDYINKESAPLTCLEYDAILRGEYDCLKGRTDALVQDFYRALEFRQFQPRVIVDYTREAYVYEPGNVRITFDKELRAGISGIDVFDRNIVYQEILYPEQVILEVKYDDFLPDVIRQLLQPERLTRSAISKYVLCRERTIQYFKL</sequence>
<feature type="domain" description="VTC" evidence="1">
    <location>
        <begin position="8"/>
        <end position="226"/>
    </location>
</feature>
<evidence type="ECO:0000313" key="2">
    <source>
        <dbReference type="EMBL" id="MEX3744760.1"/>
    </source>
</evidence>
<proteinExistence type="predicted"/>
<dbReference type="EMBL" id="JBFRHK010000003">
    <property type="protein sequence ID" value="MEX3744760.1"/>
    <property type="molecule type" value="Genomic_DNA"/>
</dbReference>
<dbReference type="InterPro" id="IPR042267">
    <property type="entry name" value="VTC_sf"/>
</dbReference>
<gene>
    <name evidence="2" type="ORF">AB1300_06375</name>
</gene>